<gene>
    <name evidence="3" type="ORF">Csp_A09550</name>
</gene>
<proteinExistence type="predicted"/>
<dbReference type="InterPro" id="IPR000073">
    <property type="entry name" value="AB_hydrolase_1"/>
</dbReference>
<reference evidence="3" key="1">
    <citation type="journal article" date="2010" name="Nature">
        <title>The dynamic genome of Hydra.</title>
        <authorList>
            <person name="Chapman J.A."/>
            <person name="Kirkness E.F."/>
            <person name="Simakov O."/>
            <person name="Hampson S.E."/>
            <person name="Mitros T."/>
            <person name="Weinmaier T."/>
            <person name="Rattei T."/>
            <person name="Balasubramanian P.G."/>
            <person name="Borman J."/>
            <person name="Busam D."/>
            <person name="Disbennett K."/>
            <person name="Pfannkoch C."/>
            <person name="Sumin N."/>
            <person name="Sutton G."/>
            <person name="Viswanathan L."/>
            <person name="Walenz B."/>
            <person name="Goodstein D.M."/>
            <person name="Hellsten U."/>
            <person name="Kawashima T."/>
            <person name="Prochnik S.E."/>
            <person name="Putnam N.H."/>
            <person name="Shu S."/>
            <person name="Blumberg B."/>
            <person name="Dana C.E."/>
            <person name="Gee L."/>
            <person name="Kibler D.F."/>
            <person name="Law L."/>
            <person name="Lindgens D."/>
            <person name="Martinez D.E."/>
            <person name="Peng J."/>
            <person name="Wigge P.A."/>
            <person name="Bertulat B."/>
            <person name="Guder C."/>
            <person name="Nakamura Y."/>
            <person name="Ozbek S."/>
            <person name="Watanabe H."/>
            <person name="Khalturin K."/>
            <person name="Hemmrich G."/>
            <person name="Franke A."/>
            <person name="Augustin R."/>
            <person name="Fraune S."/>
            <person name="Hayakawa E."/>
            <person name="Hayakawa S."/>
            <person name="Hirose M."/>
            <person name="Hwang J."/>
            <person name="Ikeo K."/>
            <person name="Nishimiya-Fujisawa C."/>
            <person name="Ogura A."/>
            <person name="Takahashi T."/>
            <person name="Steinmetz P.R."/>
            <person name="Zhang X."/>
            <person name="Aufschnaiter R."/>
            <person name="Eder M.K."/>
            <person name="Gorny A.K."/>
            <person name="Salvenmoser W."/>
            <person name="Heimberg A.M."/>
            <person name="Wheeler B.M."/>
            <person name="Peterson K.J."/>
            <person name="Boettger A."/>
            <person name="Tischler P."/>
            <person name="Wolf A."/>
            <person name="Gojobori T."/>
            <person name="Remington K.A."/>
            <person name="Strausberg R.L."/>
            <person name="Venter J."/>
            <person name="Technau U."/>
            <person name="Hobmayer B."/>
            <person name="Bosch T.C."/>
            <person name="Holstein T.W."/>
            <person name="Fujisawa T."/>
            <person name="Bode H.R."/>
            <person name="David C.N."/>
            <person name="Rokhsar D.S."/>
            <person name="Steele R.E."/>
        </authorList>
    </citation>
    <scope>NUCLEOTIDE SEQUENCE</scope>
</reference>
<dbReference type="GO" id="GO:0016020">
    <property type="term" value="C:membrane"/>
    <property type="evidence" value="ECO:0007669"/>
    <property type="project" value="TreeGrafter"/>
</dbReference>
<protein>
    <recommendedName>
        <fullName evidence="2">AB hydrolase-1 domain-containing protein</fullName>
    </recommendedName>
</protein>
<dbReference type="GO" id="GO:0046464">
    <property type="term" value="P:acylglycerol catabolic process"/>
    <property type="evidence" value="ECO:0007669"/>
    <property type="project" value="TreeGrafter"/>
</dbReference>
<evidence type="ECO:0000313" key="3">
    <source>
        <dbReference type="EMBL" id="CBA28920.1"/>
    </source>
</evidence>
<feature type="region of interest" description="Disordered" evidence="1">
    <location>
        <begin position="110"/>
        <end position="138"/>
    </location>
</feature>
<feature type="domain" description="AB hydrolase-1" evidence="2">
    <location>
        <begin position="24"/>
        <end position="109"/>
    </location>
</feature>
<organism evidence="3">
    <name type="scientific">Curvibacter symbiont subsp. Hydra magnipapillata</name>
    <dbReference type="NCBI Taxonomy" id="667019"/>
    <lineage>
        <taxon>Bacteria</taxon>
        <taxon>Pseudomonadati</taxon>
        <taxon>Pseudomonadota</taxon>
        <taxon>Betaproteobacteria</taxon>
        <taxon>Burkholderiales</taxon>
        <taxon>Comamonadaceae</taxon>
        <taxon>Curvibacter</taxon>
    </lineage>
</organism>
<dbReference type="InterPro" id="IPR050266">
    <property type="entry name" value="AB_hydrolase_sf"/>
</dbReference>
<dbReference type="Pfam" id="PF00561">
    <property type="entry name" value="Abhydrolase_1"/>
    <property type="match status" value="1"/>
</dbReference>
<dbReference type="AlphaFoldDB" id="C9YA04"/>
<dbReference type="SUPFAM" id="SSF53474">
    <property type="entry name" value="alpha/beta-Hydrolases"/>
    <property type="match status" value="1"/>
</dbReference>
<dbReference type="Gene3D" id="3.40.50.1820">
    <property type="entry name" value="alpha/beta hydrolase"/>
    <property type="match status" value="1"/>
</dbReference>
<evidence type="ECO:0000259" key="2">
    <source>
        <dbReference type="Pfam" id="PF00561"/>
    </source>
</evidence>
<keyword evidence="3" id="KW-0378">Hydrolase</keyword>
<dbReference type="GO" id="GO:0047372">
    <property type="term" value="F:monoacylglycerol lipase activity"/>
    <property type="evidence" value="ECO:0007669"/>
    <property type="project" value="TreeGrafter"/>
</dbReference>
<sequence length="138" mass="14334">MQLLVNGANTYCYTGGKPFDAAKPTVVFIHGVLNDHSVWILQSRYLAHHGYNVLAVDLPGHCRSGGEAPETVEQAAAFIVAMLDAAGIAKAALVGHSWGSLIALEAASRDGRTRHPPGAGGHGLPDEGIPCPAGNFTP</sequence>
<dbReference type="PANTHER" id="PTHR43798">
    <property type="entry name" value="MONOACYLGLYCEROL LIPASE"/>
    <property type="match status" value="1"/>
</dbReference>
<accession>C9YA04</accession>
<dbReference type="InterPro" id="IPR029058">
    <property type="entry name" value="AB_hydrolase_fold"/>
</dbReference>
<evidence type="ECO:0000256" key="1">
    <source>
        <dbReference type="SAM" id="MobiDB-lite"/>
    </source>
</evidence>
<dbReference type="PANTHER" id="PTHR43798:SF5">
    <property type="entry name" value="MONOACYLGLYCEROL LIPASE ABHD6"/>
    <property type="match status" value="1"/>
</dbReference>
<dbReference type="EMBL" id="FN543104">
    <property type="protein sequence ID" value="CBA28920.1"/>
    <property type="molecule type" value="Genomic_DNA"/>
</dbReference>
<name>C9YA04_CURXX</name>